<dbReference type="PANTHER" id="PTHR23002">
    <property type="entry name" value="ZINC FINGER CCHC DOMAIN CONTAINING PROTEIN"/>
    <property type="match status" value="1"/>
</dbReference>
<dbReference type="InterPro" id="IPR001878">
    <property type="entry name" value="Znf_CCHC"/>
</dbReference>
<dbReference type="OrthoDB" id="8026949at2759"/>
<comment type="caution">
    <text evidence="4">The sequence shown here is derived from an EMBL/GenBank/DDBJ whole genome shotgun (WGS) entry which is preliminary data.</text>
</comment>
<evidence type="ECO:0000259" key="3">
    <source>
        <dbReference type="PROSITE" id="PS50158"/>
    </source>
</evidence>
<dbReference type="Pfam" id="PF00098">
    <property type="entry name" value="zf-CCHC"/>
    <property type="match status" value="4"/>
</dbReference>
<organism evidence="4 5">
    <name type="scientific">Massariosphaeria phaeospora</name>
    <dbReference type="NCBI Taxonomy" id="100035"/>
    <lineage>
        <taxon>Eukaryota</taxon>
        <taxon>Fungi</taxon>
        <taxon>Dikarya</taxon>
        <taxon>Ascomycota</taxon>
        <taxon>Pezizomycotina</taxon>
        <taxon>Dothideomycetes</taxon>
        <taxon>Pleosporomycetidae</taxon>
        <taxon>Pleosporales</taxon>
        <taxon>Pleosporales incertae sedis</taxon>
        <taxon>Massariosphaeria</taxon>
    </lineage>
</organism>
<feature type="compositionally biased region" description="Gly residues" evidence="2">
    <location>
        <begin position="110"/>
        <end position="125"/>
    </location>
</feature>
<feature type="compositionally biased region" description="Gly residues" evidence="2">
    <location>
        <begin position="89"/>
        <end position="98"/>
    </location>
</feature>
<dbReference type="InterPro" id="IPR051714">
    <property type="entry name" value="Znf_CCHC_NABP"/>
</dbReference>
<evidence type="ECO:0000313" key="5">
    <source>
        <dbReference type="Proteomes" id="UP000481861"/>
    </source>
</evidence>
<keyword evidence="1" id="KW-0863">Zinc-finger</keyword>
<dbReference type="SUPFAM" id="SSF57756">
    <property type="entry name" value="Retrovirus zinc finger-like domains"/>
    <property type="match status" value="3"/>
</dbReference>
<dbReference type="EMBL" id="JAADJZ010000018">
    <property type="protein sequence ID" value="KAF2868828.1"/>
    <property type="molecule type" value="Genomic_DNA"/>
</dbReference>
<keyword evidence="5" id="KW-1185">Reference proteome</keyword>
<evidence type="ECO:0000313" key="4">
    <source>
        <dbReference type="EMBL" id="KAF2868828.1"/>
    </source>
</evidence>
<dbReference type="GO" id="GO:0003676">
    <property type="term" value="F:nucleic acid binding"/>
    <property type="evidence" value="ECO:0007669"/>
    <property type="project" value="InterPro"/>
</dbReference>
<feature type="region of interest" description="Disordered" evidence="2">
    <location>
        <begin position="296"/>
        <end position="352"/>
    </location>
</feature>
<feature type="domain" description="CCHC-type" evidence="3">
    <location>
        <begin position="155"/>
        <end position="170"/>
    </location>
</feature>
<dbReference type="GO" id="GO:0008270">
    <property type="term" value="F:zinc ion binding"/>
    <property type="evidence" value="ECO:0007669"/>
    <property type="project" value="UniProtKB-KW"/>
</dbReference>
<dbReference type="SMART" id="SM00343">
    <property type="entry name" value="ZnF_C2HC"/>
    <property type="match status" value="5"/>
</dbReference>
<proteinExistence type="predicted"/>
<feature type="domain" description="CCHC-type" evidence="3">
    <location>
        <begin position="213"/>
        <end position="228"/>
    </location>
</feature>
<feature type="region of interest" description="Disordered" evidence="2">
    <location>
        <begin position="1"/>
        <end position="24"/>
    </location>
</feature>
<feature type="domain" description="CCHC-type" evidence="3">
    <location>
        <begin position="184"/>
        <end position="199"/>
    </location>
</feature>
<reference evidence="4 5" key="1">
    <citation type="submission" date="2020-01" db="EMBL/GenBank/DDBJ databases">
        <authorList>
            <consortium name="DOE Joint Genome Institute"/>
            <person name="Haridas S."/>
            <person name="Albert R."/>
            <person name="Binder M."/>
            <person name="Bloem J."/>
            <person name="Labutti K."/>
            <person name="Salamov A."/>
            <person name="Andreopoulos B."/>
            <person name="Baker S.E."/>
            <person name="Barry K."/>
            <person name="Bills G."/>
            <person name="Bluhm B.H."/>
            <person name="Cannon C."/>
            <person name="Castanera R."/>
            <person name="Culley D.E."/>
            <person name="Daum C."/>
            <person name="Ezra D."/>
            <person name="Gonzalez J.B."/>
            <person name="Henrissat B."/>
            <person name="Kuo A."/>
            <person name="Liang C."/>
            <person name="Lipzen A."/>
            <person name="Lutzoni F."/>
            <person name="Magnuson J."/>
            <person name="Mondo S."/>
            <person name="Nolan M."/>
            <person name="Ohm R."/>
            <person name="Pangilinan J."/>
            <person name="Park H.-J.H."/>
            <person name="Ramirez L."/>
            <person name="Alfaro M."/>
            <person name="Sun H."/>
            <person name="Tritt A."/>
            <person name="Yoshinaga Y."/>
            <person name="Zwiers L.-H.L."/>
            <person name="Turgeon B.G."/>
            <person name="Goodwin S.B."/>
            <person name="Spatafora J.W."/>
            <person name="Crous P.W."/>
            <person name="Grigoriev I.V."/>
        </authorList>
    </citation>
    <scope>NUCLEOTIDE SEQUENCE [LARGE SCALE GENOMIC DNA]</scope>
    <source>
        <strain evidence="4 5">CBS 611.86</strain>
    </source>
</reference>
<dbReference type="Pfam" id="PF14392">
    <property type="entry name" value="zf-CCHC_4"/>
    <property type="match status" value="1"/>
</dbReference>
<feature type="domain" description="CCHC-type" evidence="3">
    <location>
        <begin position="233"/>
        <end position="249"/>
    </location>
</feature>
<keyword evidence="1" id="KW-0479">Metal-binding</keyword>
<accession>A0A7C8I230</accession>
<feature type="domain" description="CCHC-type" evidence="3">
    <location>
        <begin position="133"/>
        <end position="148"/>
    </location>
</feature>
<evidence type="ECO:0000256" key="2">
    <source>
        <dbReference type="SAM" id="MobiDB-lite"/>
    </source>
</evidence>
<feature type="compositionally biased region" description="Basic and acidic residues" evidence="2">
    <location>
        <begin position="53"/>
        <end position="65"/>
    </location>
</feature>
<gene>
    <name evidence="4" type="ORF">BDV95DRAFT_630503</name>
</gene>
<dbReference type="Gene3D" id="4.10.60.10">
    <property type="entry name" value="Zinc finger, CCHC-type"/>
    <property type="match status" value="3"/>
</dbReference>
<dbReference type="Proteomes" id="UP000481861">
    <property type="component" value="Unassembled WGS sequence"/>
</dbReference>
<keyword evidence="1" id="KW-0862">Zinc</keyword>
<evidence type="ECO:0000256" key="1">
    <source>
        <dbReference type="PROSITE-ProRule" id="PRU00047"/>
    </source>
</evidence>
<dbReference type="InterPro" id="IPR025836">
    <property type="entry name" value="Zn_knuckle_CX2CX4HX4C"/>
</dbReference>
<sequence>MARGHGALTASAMVSNPYPRPRETQPINTICEVCTRTIMTKNWQAHKNSKRHRDLEQLERTKESGIDSAAGSSFGGDTAFGAPDSTTGNGWGGDGGAATDGWGAVDSSNGFGGTGGSGTLRGGGGGGGGGRECFGCGEVGHNKRDCPKSSGGRACFNCGQTGHNKADCQNDRVPGAGGGGDRACFGCGKPGHNKADCPDRQAGGGGGGGGGVCHNCYEPGHRKSECPNERVMKCNNCDVIGHMGRDCPEPKDWSRVKCNNCQQSTSIYLRLPTPSIMKLTYPVVGHTFKRCKEPIAENEGGGSWDNAGAGAAIGSWDNPAGAATDGGAAAGDWANAETTDDQWGGAQPAVGW</sequence>
<name>A0A7C8I230_9PLEO</name>
<protein>
    <recommendedName>
        <fullName evidence="3">CCHC-type domain-containing protein</fullName>
    </recommendedName>
</protein>
<dbReference type="InterPro" id="IPR036875">
    <property type="entry name" value="Znf_CCHC_sf"/>
</dbReference>
<dbReference type="AlphaFoldDB" id="A0A7C8I230"/>
<dbReference type="PROSITE" id="PS50158">
    <property type="entry name" value="ZF_CCHC"/>
    <property type="match status" value="5"/>
</dbReference>
<feature type="region of interest" description="Disordered" evidence="2">
    <location>
        <begin position="45"/>
        <end position="125"/>
    </location>
</feature>
<feature type="compositionally biased region" description="Low complexity" evidence="2">
    <location>
        <begin position="320"/>
        <end position="336"/>
    </location>
</feature>